<evidence type="ECO:0000313" key="2">
    <source>
        <dbReference type="Proteomes" id="UP000314294"/>
    </source>
</evidence>
<gene>
    <name evidence="1" type="ORF">EYF80_053356</name>
</gene>
<sequence>MHTHTTTHTQEVTSNILVFHESHGEEEDLHKGIRKRHFVLNGFLSRCRARLLPLPRPPLPVEALEAEAEAGEEREVVGRVVPIGQAVDFLQLRLADQ</sequence>
<reference evidence="1 2" key="1">
    <citation type="submission" date="2019-03" db="EMBL/GenBank/DDBJ databases">
        <title>First draft genome of Liparis tanakae, snailfish: a comprehensive survey of snailfish specific genes.</title>
        <authorList>
            <person name="Kim W."/>
            <person name="Song I."/>
            <person name="Jeong J.-H."/>
            <person name="Kim D."/>
            <person name="Kim S."/>
            <person name="Ryu S."/>
            <person name="Song J.Y."/>
            <person name="Lee S.K."/>
        </authorList>
    </citation>
    <scope>NUCLEOTIDE SEQUENCE [LARGE SCALE GENOMIC DNA]</scope>
    <source>
        <tissue evidence="1">Muscle</tissue>
    </source>
</reference>
<keyword evidence="2" id="KW-1185">Reference proteome</keyword>
<protein>
    <submittedName>
        <fullName evidence="1">Uncharacterized protein</fullName>
    </submittedName>
</protein>
<evidence type="ECO:0000313" key="1">
    <source>
        <dbReference type="EMBL" id="TNN36485.1"/>
    </source>
</evidence>
<comment type="caution">
    <text evidence="1">The sequence shown here is derived from an EMBL/GenBank/DDBJ whole genome shotgun (WGS) entry which is preliminary data.</text>
</comment>
<name>A0A4Z2F5U2_9TELE</name>
<organism evidence="1 2">
    <name type="scientific">Liparis tanakae</name>
    <name type="common">Tanaka's snailfish</name>
    <dbReference type="NCBI Taxonomy" id="230148"/>
    <lineage>
        <taxon>Eukaryota</taxon>
        <taxon>Metazoa</taxon>
        <taxon>Chordata</taxon>
        <taxon>Craniata</taxon>
        <taxon>Vertebrata</taxon>
        <taxon>Euteleostomi</taxon>
        <taxon>Actinopterygii</taxon>
        <taxon>Neopterygii</taxon>
        <taxon>Teleostei</taxon>
        <taxon>Neoteleostei</taxon>
        <taxon>Acanthomorphata</taxon>
        <taxon>Eupercaria</taxon>
        <taxon>Perciformes</taxon>
        <taxon>Cottioidei</taxon>
        <taxon>Cottales</taxon>
        <taxon>Liparidae</taxon>
        <taxon>Liparis</taxon>
    </lineage>
</organism>
<dbReference type="EMBL" id="SRLO01001613">
    <property type="protein sequence ID" value="TNN36485.1"/>
    <property type="molecule type" value="Genomic_DNA"/>
</dbReference>
<proteinExistence type="predicted"/>
<accession>A0A4Z2F5U2</accession>
<dbReference type="Proteomes" id="UP000314294">
    <property type="component" value="Unassembled WGS sequence"/>
</dbReference>
<dbReference type="AlphaFoldDB" id="A0A4Z2F5U2"/>